<dbReference type="OrthoDB" id="9988752at2759"/>
<organism evidence="2 3">
    <name type="scientific">Stylophora pistillata</name>
    <name type="common">Smooth cauliflower coral</name>
    <dbReference type="NCBI Taxonomy" id="50429"/>
    <lineage>
        <taxon>Eukaryota</taxon>
        <taxon>Metazoa</taxon>
        <taxon>Cnidaria</taxon>
        <taxon>Anthozoa</taxon>
        <taxon>Hexacorallia</taxon>
        <taxon>Scleractinia</taxon>
        <taxon>Astrocoeniina</taxon>
        <taxon>Pocilloporidae</taxon>
        <taxon>Stylophora</taxon>
    </lineage>
</organism>
<name>A0A2B4RFR0_STYPI</name>
<dbReference type="InterPro" id="IPR036465">
    <property type="entry name" value="vWFA_dom_sf"/>
</dbReference>
<dbReference type="PRINTS" id="PR00453">
    <property type="entry name" value="VWFADOMAIN"/>
</dbReference>
<evidence type="ECO:0000313" key="2">
    <source>
        <dbReference type="EMBL" id="PFX15218.1"/>
    </source>
</evidence>
<dbReference type="GO" id="GO:0005581">
    <property type="term" value="C:collagen trimer"/>
    <property type="evidence" value="ECO:0007669"/>
    <property type="project" value="UniProtKB-KW"/>
</dbReference>
<dbReference type="CDD" id="cd01450">
    <property type="entry name" value="vWFA_subfamily_ECM"/>
    <property type="match status" value="8"/>
</dbReference>
<dbReference type="SMART" id="SM00327">
    <property type="entry name" value="VWA"/>
    <property type="match status" value="10"/>
</dbReference>
<dbReference type="Gene3D" id="3.40.50.410">
    <property type="entry name" value="von Willebrand factor, type A domain"/>
    <property type="match status" value="10"/>
</dbReference>
<feature type="domain" description="VWFA" evidence="1">
    <location>
        <begin position="345"/>
        <end position="529"/>
    </location>
</feature>
<feature type="domain" description="VWFA" evidence="1">
    <location>
        <begin position="1898"/>
        <end position="2078"/>
    </location>
</feature>
<evidence type="ECO:0000313" key="3">
    <source>
        <dbReference type="Proteomes" id="UP000225706"/>
    </source>
</evidence>
<dbReference type="SUPFAM" id="SSF53300">
    <property type="entry name" value="vWA-like"/>
    <property type="match status" value="10"/>
</dbReference>
<dbReference type="InterPro" id="IPR002035">
    <property type="entry name" value="VWF_A"/>
</dbReference>
<reference evidence="3" key="1">
    <citation type="journal article" date="2017" name="bioRxiv">
        <title>Comparative analysis of the genomes of Stylophora pistillata and Acropora digitifera provides evidence for extensive differences between species of corals.</title>
        <authorList>
            <person name="Voolstra C.R."/>
            <person name="Li Y."/>
            <person name="Liew Y.J."/>
            <person name="Baumgarten S."/>
            <person name="Zoccola D."/>
            <person name="Flot J.-F."/>
            <person name="Tambutte S."/>
            <person name="Allemand D."/>
            <person name="Aranda M."/>
        </authorList>
    </citation>
    <scope>NUCLEOTIDE SEQUENCE [LARGE SCALE GENOMIC DNA]</scope>
</reference>
<sequence>MMPHQVTFTKHVILWGTAVYSHLDYYPGYPNCSKRYDVEISILRFLIIPHATEAGIYRFPAASIGDLCSASRETLNSISTQFNIFMGDFNVNWLNDTQSTPLYNLFIKDNYASRQLVTCGTTDSNNETYHTLATLATKKRKRGPSCLIPMDIAFLLDSSDGAGKAGFKREKEFTKLVSSALALTVTGTRVGLISYSARANLTVALQENTTAQSLQYAIDELQFMGGTPRIEVALESILTDLFTLDGGARPGIPKVAVLLTKVSGSNALHYDTLRKAAAPLKTEGVELIAVGVGRDSDLQDLRVLVGSEEHILGTESFESLSELVEDVTHLACKAAEPKRIIYPMEAAILVDTSAGISAFNFQREKAFVKALIRSFTISGNLSRVSLLSYGNETEVTVNFSNQQNRDFLTQSVETLPFLGGRSQINQALEVAASQLFSPSGSSRAVVPRTIVIVTDGRQDPTVGSGGLNETVALLRRNGVKILVVAVGGEDVDENGLSNLVEDEDHIFTAESFETLAAEVGKVSTIASEIAAPKRCGKVADIAFIMDASDSVDTQSYRIQKDFVKAIAESFGLQPGSSRAGVILSSKKPTMNIKFDDYLHTQDFKEAVDRLPHPRGHAGIDKALDVALTRLLVPRGGARPGLGKILVLLTANTQNQTLNPVFLDSVTRRLQQLGVALFVIGVGEQVDETVLRPLVTKGDNLLLEISFESLMLKARQVAQIACKNAGFSRCRNPVDVAFLVDSSGSLGKEGFHEQKEFIKVITNTLSVSPSHSKAGVITYSDRASVAIKFSDYQYHAQLVNALEMLPYQGKTTRIDRAIVKASKELMTVEGGRRKDIPGVMVIMTDGRQTQDFDVTPLEQAAAVSEEMGITTLVIGIGELADVNELRKMTSQDGDVFLASSPRALSSFAQPVATRICDAAAPKACDVPLDVAFLVESSGNISPRDYERIKDFIKEAATYLSRSDNEQQVGVIVFNTEATISKTFGQYWSEYDFNRAIDNLPLSTGPAKIGTALGVASKLFTAEHGARPGVQKVSIVITNGKHSTVEDLEDLKDAARPLHQTGVHVIPIGVTSSVDWEKLRSLTVDDEDVIVSHSCDSLSNKISYLFRRICLEAAYKQCDGVADVVFAIHSSGTLSPSEYRKEKELVKRVATTLNISPGRSRVALILYSNFATAALRLEEKITMESFDNLVDSLPHERGVTRIDRALKLARSIFDSDSAVKQRGVPKVLMLFTDSKQTVAQDALTVVDAARPLLYEDDVKILAVGMGNKADIGELRAMTVDKNDVFLSPSLENLLTLSGSLSEAICKAAKPPVCPEAMDVAFLMDASGSVGAANFEKQKEFIKAIAGTLGLKSGLARAGSLVYSDMATVQQSFDGSNGTHSVIEAVDHIPYYGRTTRIDRALSLANTDLFSDVGGVRSYVANTLLLLTDGTQTPAADSISMERAVKPLKEKKVTRIALGIGDQISPAELRKVVDGDEDVVTVDSFDDLISSMHMVSEKLCTSAALKKCPTPVDIAFLLDSSGSIGEPNYRKMKDFIKAVANTFIIRSGKTLAALILYGDTATTAIRFSDHASNVDFNAAVDVLPYLGGETRIDKALQLASTELLTERSGARVGVAKVVILVTDGRQSRAPDGVELQKAVEPILSAGVRLFALGIGTEVNEKELQLIVERKDDVILVPSYDGLATRVRQLSIATCESSEIEACDNIMDVGFVLDSSGSLTTSEFQQAKDFIELMANSFLKNKVGSRVGLMQYSILPKINVRFSDRITSEQFRSVLDKVRYEGGYTRLDRALKLAAQELFANEEGSRKDIPRVMVVITDGINTEKPDSVALDTAVAPLKRAGVKVFVVCIGSEKGRDELYLLTEQYKDLYFVRTYDELTLQLRKVSKDICESGALPGCDQVVDVSFLVDSSESVGLQNYQKLLDFVRRVAKTMRISPSGTHGSLVVFSDTAKVQIKLDDHDDIRAFSKALRDVPYMGQKTRIDKALRVASSGVFNSRAGMRAGIRRVAVLLTEGHQTRTFDAIPLRYAVEPLRRRRVNVFAVGIGKDVRYNELRSVTSSDQNVLLVETFDDLARIGEELSDKICRGE</sequence>
<feature type="domain" description="VWFA" evidence="1">
    <location>
        <begin position="1121"/>
        <end position="1302"/>
    </location>
</feature>
<feature type="domain" description="VWFA" evidence="1">
    <location>
        <begin position="928"/>
        <end position="1107"/>
    </location>
</feature>
<feature type="domain" description="VWFA" evidence="1">
    <location>
        <begin position="540"/>
        <end position="719"/>
    </location>
</feature>
<feature type="domain" description="VWFA" evidence="1">
    <location>
        <begin position="734"/>
        <end position="910"/>
    </location>
</feature>
<keyword evidence="2" id="KW-0176">Collagen</keyword>
<feature type="domain" description="VWFA" evidence="1">
    <location>
        <begin position="1510"/>
        <end position="1686"/>
    </location>
</feature>
<dbReference type="PROSITE" id="PS50234">
    <property type="entry name" value="VWFA"/>
    <property type="match status" value="10"/>
</dbReference>
<proteinExistence type="predicted"/>
<feature type="domain" description="VWFA" evidence="1">
    <location>
        <begin position="151"/>
        <end position="327"/>
    </location>
</feature>
<dbReference type="EMBL" id="LSMT01000671">
    <property type="protein sequence ID" value="PFX15218.1"/>
    <property type="molecule type" value="Genomic_DNA"/>
</dbReference>
<dbReference type="InterPro" id="IPR050525">
    <property type="entry name" value="ECM_Assembly_Org"/>
</dbReference>
<feature type="domain" description="VWFA" evidence="1">
    <location>
        <begin position="1316"/>
        <end position="1496"/>
    </location>
</feature>
<protein>
    <submittedName>
        <fullName evidence="2">Collagen alpha-3(VI) chain</fullName>
    </submittedName>
</protein>
<feature type="domain" description="VWFA" evidence="1">
    <location>
        <begin position="1704"/>
        <end position="1884"/>
    </location>
</feature>
<dbReference type="PANTHER" id="PTHR24020:SF20">
    <property type="entry name" value="PH DOMAIN-CONTAINING PROTEIN"/>
    <property type="match status" value="1"/>
</dbReference>
<accession>A0A2B4RFR0</accession>
<dbReference type="Pfam" id="PF00092">
    <property type="entry name" value="VWA"/>
    <property type="match status" value="10"/>
</dbReference>
<keyword evidence="3" id="KW-1185">Reference proteome</keyword>
<dbReference type="PANTHER" id="PTHR24020">
    <property type="entry name" value="COLLAGEN ALPHA"/>
    <property type="match status" value="1"/>
</dbReference>
<dbReference type="Proteomes" id="UP000225706">
    <property type="component" value="Unassembled WGS sequence"/>
</dbReference>
<comment type="caution">
    <text evidence="2">The sequence shown here is derived from an EMBL/GenBank/DDBJ whole genome shotgun (WGS) entry which is preliminary data.</text>
</comment>
<gene>
    <name evidence="2" type="primary">COL6A3</name>
    <name evidence="2" type="ORF">AWC38_SpisGene20569</name>
</gene>
<evidence type="ECO:0000259" key="1">
    <source>
        <dbReference type="PROSITE" id="PS50234"/>
    </source>
</evidence>